<feature type="chain" id="PRO_5010497495" description="Leucine-binding protein domain-containing protein" evidence="5">
    <location>
        <begin position="23"/>
        <end position="392"/>
    </location>
</feature>
<dbReference type="PRINTS" id="PR00337">
    <property type="entry name" value="LEUILEVALBP"/>
</dbReference>
<protein>
    <recommendedName>
        <fullName evidence="6">Leucine-binding protein domain-containing protein</fullName>
    </recommendedName>
</protein>
<dbReference type="InterPro" id="IPR028081">
    <property type="entry name" value="Leu-bd"/>
</dbReference>
<dbReference type="Pfam" id="PF13458">
    <property type="entry name" value="Peripla_BP_6"/>
    <property type="match status" value="1"/>
</dbReference>
<dbReference type="RefSeq" id="WP_009525088.1">
    <property type="nucleotide sequence ID" value="NZ_JH414549.1"/>
</dbReference>
<dbReference type="GO" id="GO:0006865">
    <property type="term" value="P:amino acid transport"/>
    <property type="evidence" value="ECO:0007669"/>
    <property type="project" value="UniProtKB-KW"/>
</dbReference>
<reference evidence="7 10" key="1">
    <citation type="submission" date="2011-08" db="EMBL/GenBank/DDBJ databases">
        <title>The Genome Sequence of Eubacteriaceae bacterium ACC19a.</title>
        <authorList>
            <consortium name="The Broad Institute Genome Sequencing Platform"/>
            <person name="Earl A."/>
            <person name="Ward D."/>
            <person name="Feldgarden M."/>
            <person name="Gevers D."/>
            <person name="Sizova M."/>
            <person name="Hazen A."/>
            <person name="Epstein S."/>
            <person name="Young S.K."/>
            <person name="Zeng Q."/>
            <person name="Gargeya S."/>
            <person name="Fitzgerald M."/>
            <person name="Haas B."/>
            <person name="Abouelleil A."/>
            <person name="Alvarado L."/>
            <person name="Arachchi H.M."/>
            <person name="Berlin A."/>
            <person name="Brown A."/>
            <person name="Chapman S.B."/>
            <person name="Chen Z."/>
            <person name="Dunbar C."/>
            <person name="Freedman E."/>
            <person name="Gearin G."/>
            <person name="Gellesch M."/>
            <person name="Goldberg J."/>
            <person name="Griggs A."/>
            <person name="Gujja S."/>
            <person name="Heiman D."/>
            <person name="Howarth C."/>
            <person name="Larson L."/>
            <person name="Lui A."/>
            <person name="MacDonald P.J.P."/>
            <person name="Montmayeur A."/>
            <person name="Murphy C."/>
            <person name="Neiman D."/>
            <person name="Pearson M."/>
            <person name="Priest M."/>
            <person name="Roberts A."/>
            <person name="Saif S."/>
            <person name="Shea T."/>
            <person name="Shenoy N."/>
            <person name="Sisk P."/>
            <person name="Stolte C."/>
            <person name="Sykes S."/>
            <person name="Wortman J."/>
            <person name="Nusbaum C."/>
            <person name="Birren B."/>
        </authorList>
    </citation>
    <scope>NUCLEOTIDE SEQUENCE [LARGE SCALE GENOMIC DNA]</scope>
    <source>
        <strain evidence="7 10">ACC19a</strain>
    </source>
</reference>
<dbReference type="STRING" id="796937.HMPREF9630_01396"/>
<evidence type="ECO:0000256" key="3">
    <source>
        <dbReference type="ARBA" id="ARBA00022729"/>
    </source>
</evidence>
<dbReference type="Proteomes" id="UP000003379">
    <property type="component" value="Unassembled WGS sequence"/>
</dbReference>
<dbReference type="Proteomes" id="UP000006437">
    <property type="component" value="Unassembled WGS sequence"/>
</dbReference>
<evidence type="ECO:0000259" key="6">
    <source>
        <dbReference type="Pfam" id="PF13458"/>
    </source>
</evidence>
<dbReference type="PATRIC" id="fig|796937.3.peg.2090"/>
<comment type="caution">
    <text evidence="8">The sequence shown here is derived from an EMBL/GenBank/DDBJ whole genome shotgun (WGS) entry which is preliminary data.</text>
</comment>
<sequence length="392" mass="42373">MKRSLKKFLSLALTVAMVFVLAACGKTEEKPNNNDTAEASDSILIGGIGPITGDAAMYGNSTMNGAKLAVDEINEAGGVLGKKLVLEVMDDKNDAVESTNAFNKLVENKIVSLVGAVTSKPSDAVALVAAETGIPMITPTGTAQSITTHGENIFRAPFIDPYQGEVMAVFAKDELKVQKVAVIRNNSSDYSDGLATAFVDKAKELGLEVVADESYGENDVDFKSQLTKIQNANPDVLFIPDYYQKVSLIAPQARQVGINVQLIGGDGWDGVIKSIKQDDLNSVEGAYFCNTFALDDPEEKVQNFIKKYTDTYNEAPQSFSALGYDSVYLMAEAMKNADSTDSKAVVEALKNISYDGVTGSFKFDENRNPIKSVFMTTIEGDQYKLYKKMVAE</sequence>
<evidence type="ECO:0000256" key="1">
    <source>
        <dbReference type="ARBA" id="ARBA00010062"/>
    </source>
</evidence>
<keyword evidence="4" id="KW-0029">Amino-acid transport</keyword>
<evidence type="ECO:0000313" key="7">
    <source>
        <dbReference type="EMBL" id="EHL10638.1"/>
    </source>
</evidence>
<accession>G9X396</accession>
<dbReference type="AlphaFoldDB" id="G9XG70"/>
<dbReference type="InterPro" id="IPR028082">
    <property type="entry name" value="Peripla_BP_I"/>
</dbReference>
<name>G9XG70_9FIRM</name>
<accession>G9XG70</accession>
<dbReference type="EMBL" id="AFZE01000057">
    <property type="protein sequence ID" value="EHL10638.1"/>
    <property type="molecule type" value="Genomic_DNA"/>
</dbReference>
<dbReference type="PANTHER" id="PTHR30483">
    <property type="entry name" value="LEUCINE-SPECIFIC-BINDING PROTEIN"/>
    <property type="match status" value="1"/>
</dbReference>
<dbReference type="SUPFAM" id="SSF53822">
    <property type="entry name" value="Periplasmic binding protein-like I"/>
    <property type="match status" value="1"/>
</dbReference>
<evidence type="ECO:0000313" key="9">
    <source>
        <dbReference type="Proteomes" id="UP000003379"/>
    </source>
</evidence>
<dbReference type="CDD" id="cd06347">
    <property type="entry name" value="PBP1_ABC_LivK_ligand_binding-like"/>
    <property type="match status" value="1"/>
</dbReference>
<dbReference type="InterPro" id="IPR000709">
    <property type="entry name" value="Leu_Ile_Val-bd"/>
</dbReference>
<evidence type="ECO:0000256" key="5">
    <source>
        <dbReference type="SAM" id="SignalP"/>
    </source>
</evidence>
<proteinExistence type="inferred from homology"/>
<evidence type="ECO:0000313" key="8">
    <source>
        <dbReference type="EMBL" id="EHL15184.1"/>
    </source>
</evidence>
<dbReference type="Gene3D" id="3.40.50.2300">
    <property type="match status" value="2"/>
</dbReference>
<dbReference type="EMBL" id="AFZG01000096">
    <property type="protein sequence ID" value="EHL15184.1"/>
    <property type="molecule type" value="Genomic_DNA"/>
</dbReference>
<dbReference type="InterPro" id="IPR051010">
    <property type="entry name" value="BCAA_transport"/>
</dbReference>
<reference evidence="8 9" key="2">
    <citation type="submission" date="2011-08" db="EMBL/GenBank/DDBJ databases">
        <title>The Genome Sequence of Eubacteriaceae bacterium CM5.</title>
        <authorList>
            <consortium name="The Broad Institute Genome Sequencing Platform"/>
            <person name="Earl A."/>
            <person name="Ward D."/>
            <person name="Feldgarden M."/>
            <person name="Gevers D."/>
            <person name="Sizova M."/>
            <person name="Hazen A."/>
            <person name="Epstein S."/>
            <person name="Young S.K."/>
            <person name="Zeng Q."/>
            <person name="Gargeya S."/>
            <person name="Fitzgerald M."/>
            <person name="Haas B."/>
            <person name="Abouelleil A."/>
            <person name="Alvarado L."/>
            <person name="Arachchi H.M."/>
            <person name="Berlin A."/>
            <person name="Brown A."/>
            <person name="Chapman S.B."/>
            <person name="Chen Z."/>
            <person name="Dunbar C."/>
            <person name="Freedman E."/>
            <person name="Gearin G."/>
            <person name="Gellesch M."/>
            <person name="Goldberg J."/>
            <person name="Griggs A."/>
            <person name="Gujja S."/>
            <person name="Heiman D."/>
            <person name="Howarth C."/>
            <person name="Larson L."/>
            <person name="Lui A."/>
            <person name="MacDonald P.J.P."/>
            <person name="Montmayeur A."/>
            <person name="Murphy C."/>
            <person name="Neiman D."/>
            <person name="Pearson M."/>
            <person name="Priest M."/>
            <person name="Roberts A."/>
            <person name="Saif S."/>
            <person name="Shea T."/>
            <person name="Shenoy N."/>
            <person name="Sisk P."/>
            <person name="Stolte C."/>
            <person name="Sykes S."/>
            <person name="Wortman J."/>
            <person name="Nusbaum C."/>
            <person name="Birren B."/>
        </authorList>
    </citation>
    <scope>NUCLEOTIDE SEQUENCE [LARGE SCALE GENOMIC DNA]</scope>
    <source>
        <strain evidence="8 9">CM5</strain>
    </source>
</reference>
<evidence type="ECO:0000313" key="10">
    <source>
        <dbReference type="Proteomes" id="UP000006437"/>
    </source>
</evidence>
<comment type="similarity">
    <text evidence="1">Belongs to the leucine-binding protein family.</text>
</comment>
<organism evidence="8 9">
    <name type="scientific">Peptoanaerobacter stomatis</name>
    <dbReference type="NCBI Taxonomy" id="796937"/>
    <lineage>
        <taxon>Bacteria</taxon>
        <taxon>Bacillati</taxon>
        <taxon>Bacillota</taxon>
        <taxon>Clostridia</taxon>
        <taxon>Peptostreptococcales</taxon>
        <taxon>Filifactoraceae</taxon>
        <taxon>Peptoanaerobacter</taxon>
    </lineage>
</organism>
<evidence type="ECO:0000256" key="2">
    <source>
        <dbReference type="ARBA" id="ARBA00022448"/>
    </source>
</evidence>
<keyword evidence="3 5" id="KW-0732">Signal</keyword>
<evidence type="ECO:0000256" key="4">
    <source>
        <dbReference type="ARBA" id="ARBA00022970"/>
    </source>
</evidence>
<feature type="signal peptide" evidence="5">
    <location>
        <begin position="1"/>
        <end position="22"/>
    </location>
</feature>
<dbReference type="HOGENOM" id="CLU_027128_6_1_9"/>
<dbReference type="PANTHER" id="PTHR30483:SF6">
    <property type="entry name" value="PERIPLASMIC BINDING PROTEIN OF ABC TRANSPORTER FOR NATURAL AMINO ACIDS"/>
    <property type="match status" value="1"/>
</dbReference>
<dbReference type="PROSITE" id="PS51257">
    <property type="entry name" value="PROKAR_LIPOPROTEIN"/>
    <property type="match status" value="1"/>
</dbReference>
<keyword evidence="2" id="KW-0813">Transport</keyword>
<feature type="domain" description="Leucine-binding protein" evidence="6">
    <location>
        <begin position="43"/>
        <end position="379"/>
    </location>
</feature>
<gene>
    <name evidence="8" type="ORF">HMPREF9628_00835</name>
    <name evidence="7" type="ORF">HMPREF9629_00853</name>
</gene>